<feature type="non-terminal residue" evidence="1">
    <location>
        <position position="1"/>
    </location>
</feature>
<name>A0A9N9JMW8_9GLOM</name>
<evidence type="ECO:0000313" key="1">
    <source>
        <dbReference type="EMBL" id="CAG8788503.1"/>
    </source>
</evidence>
<dbReference type="AlphaFoldDB" id="A0A9N9JMW8"/>
<proteinExistence type="predicted"/>
<gene>
    <name evidence="1" type="ORF">AMORRO_LOCUS17938</name>
</gene>
<sequence>MSKYFDRDSAVWDIIDFLNEYEAEPFDSIIDDYLKDLQRIVNSEQGKRAEKAQLLIKNYREESK</sequence>
<comment type="caution">
    <text evidence="1">The sequence shown here is derived from an EMBL/GenBank/DDBJ whole genome shotgun (WGS) entry which is preliminary data.</text>
</comment>
<keyword evidence="2" id="KW-1185">Reference proteome</keyword>
<dbReference type="OrthoDB" id="2437296at2759"/>
<protein>
    <submittedName>
        <fullName evidence="1">6496_t:CDS:1</fullName>
    </submittedName>
</protein>
<evidence type="ECO:0000313" key="2">
    <source>
        <dbReference type="Proteomes" id="UP000789342"/>
    </source>
</evidence>
<reference evidence="1" key="1">
    <citation type="submission" date="2021-06" db="EMBL/GenBank/DDBJ databases">
        <authorList>
            <person name="Kallberg Y."/>
            <person name="Tangrot J."/>
            <person name="Rosling A."/>
        </authorList>
    </citation>
    <scope>NUCLEOTIDE SEQUENCE</scope>
    <source>
        <strain evidence="1">CL551</strain>
    </source>
</reference>
<accession>A0A9N9JMW8</accession>
<dbReference type="EMBL" id="CAJVPV010059066">
    <property type="protein sequence ID" value="CAG8788503.1"/>
    <property type="molecule type" value="Genomic_DNA"/>
</dbReference>
<organism evidence="1 2">
    <name type="scientific">Acaulospora morrowiae</name>
    <dbReference type="NCBI Taxonomy" id="94023"/>
    <lineage>
        <taxon>Eukaryota</taxon>
        <taxon>Fungi</taxon>
        <taxon>Fungi incertae sedis</taxon>
        <taxon>Mucoromycota</taxon>
        <taxon>Glomeromycotina</taxon>
        <taxon>Glomeromycetes</taxon>
        <taxon>Diversisporales</taxon>
        <taxon>Acaulosporaceae</taxon>
        <taxon>Acaulospora</taxon>
    </lineage>
</organism>
<dbReference type="Proteomes" id="UP000789342">
    <property type="component" value="Unassembled WGS sequence"/>
</dbReference>